<dbReference type="Pfam" id="PF11695">
    <property type="entry name" value="DUF3291"/>
    <property type="match status" value="1"/>
</dbReference>
<proteinExistence type="predicted"/>
<dbReference type="EMBL" id="BMQL01000034">
    <property type="protein sequence ID" value="GGR25012.1"/>
    <property type="molecule type" value="Genomic_DNA"/>
</dbReference>
<dbReference type="InterPro" id="IPR021708">
    <property type="entry name" value="DUF3291"/>
</dbReference>
<feature type="domain" description="DUF3291" evidence="1">
    <location>
        <begin position="10"/>
        <end position="146"/>
    </location>
</feature>
<dbReference type="Proteomes" id="UP000603865">
    <property type="component" value="Unassembled WGS sequence"/>
</dbReference>
<dbReference type="SUPFAM" id="SSF54909">
    <property type="entry name" value="Dimeric alpha+beta barrel"/>
    <property type="match status" value="1"/>
</dbReference>
<evidence type="ECO:0000313" key="2">
    <source>
        <dbReference type="EMBL" id="GGR25012.1"/>
    </source>
</evidence>
<dbReference type="AlphaFoldDB" id="A0A918CHS5"/>
<reference evidence="2" key="1">
    <citation type="journal article" date="2014" name="Int. J. Syst. Evol. Microbiol.">
        <title>Complete genome sequence of Corynebacterium casei LMG S-19264T (=DSM 44701T), isolated from a smear-ripened cheese.</title>
        <authorList>
            <consortium name="US DOE Joint Genome Institute (JGI-PGF)"/>
            <person name="Walter F."/>
            <person name="Albersmeier A."/>
            <person name="Kalinowski J."/>
            <person name="Ruckert C."/>
        </authorList>
    </citation>
    <scope>NUCLEOTIDE SEQUENCE</scope>
    <source>
        <strain evidence="2">JCM 31311</strain>
    </source>
</reference>
<accession>A0A918CHS5</accession>
<organism evidence="2 3">
    <name type="scientific">Deinococcus ruber</name>
    <dbReference type="NCBI Taxonomy" id="1848197"/>
    <lineage>
        <taxon>Bacteria</taxon>
        <taxon>Thermotogati</taxon>
        <taxon>Deinococcota</taxon>
        <taxon>Deinococci</taxon>
        <taxon>Deinococcales</taxon>
        <taxon>Deinococcaceae</taxon>
        <taxon>Deinococcus</taxon>
    </lineage>
</organism>
<name>A0A918CHS5_9DEIO</name>
<dbReference type="RefSeq" id="WP_189092356.1">
    <property type="nucleotide sequence ID" value="NZ_BMQL01000034.1"/>
</dbReference>
<gene>
    <name evidence="2" type="ORF">GCM10008957_40890</name>
</gene>
<protein>
    <recommendedName>
        <fullName evidence="1">DUF3291 domain-containing protein</fullName>
    </recommendedName>
</protein>
<comment type="caution">
    <text evidence="2">The sequence shown here is derived from an EMBL/GenBank/DDBJ whole genome shotgun (WGS) entry which is preliminary data.</text>
</comment>
<dbReference type="InterPro" id="IPR011008">
    <property type="entry name" value="Dimeric_a/b-barrel"/>
</dbReference>
<reference evidence="2" key="2">
    <citation type="submission" date="2020-09" db="EMBL/GenBank/DDBJ databases">
        <authorList>
            <person name="Sun Q."/>
            <person name="Ohkuma M."/>
        </authorList>
    </citation>
    <scope>NUCLEOTIDE SEQUENCE</scope>
    <source>
        <strain evidence="2">JCM 31311</strain>
    </source>
</reference>
<evidence type="ECO:0000259" key="1">
    <source>
        <dbReference type="Pfam" id="PF11695"/>
    </source>
</evidence>
<sequence>MTTSPTPWQLAQVNIAELKVPISHPDVQDFVDGLAPINAQAEASSGFVWRLQDEAGDATQIAYDPNPLLIVNLSVWESADALKAFTYSPEHLAYVRRRREWFSRLAAPHFCMWWIPADHRPTPAEARQRLHLLKTHGPSAAAFTFSTLYSPEMPSAASSHT</sequence>
<evidence type="ECO:0000313" key="3">
    <source>
        <dbReference type="Proteomes" id="UP000603865"/>
    </source>
</evidence>
<keyword evidence="3" id="KW-1185">Reference proteome</keyword>